<evidence type="ECO:0000256" key="2">
    <source>
        <dbReference type="SAM" id="Phobius"/>
    </source>
</evidence>
<gene>
    <name evidence="3" type="ORF">GMRT_10039</name>
</gene>
<keyword evidence="2" id="KW-1133">Transmembrane helix</keyword>
<feature type="transmembrane region" description="Helical" evidence="2">
    <location>
        <begin position="337"/>
        <end position="359"/>
    </location>
</feature>
<evidence type="ECO:0000313" key="4">
    <source>
        <dbReference type="Proteomes" id="UP000315496"/>
    </source>
</evidence>
<protein>
    <submittedName>
        <fullName evidence="3">Uncharacterized protein</fullName>
    </submittedName>
</protein>
<accession>A0A4Z1T287</accession>
<feature type="transmembrane region" description="Helical" evidence="2">
    <location>
        <begin position="13"/>
        <end position="38"/>
    </location>
</feature>
<evidence type="ECO:0000256" key="1">
    <source>
        <dbReference type="SAM" id="MobiDB-lite"/>
    </source>
</evidence>
<keyword evidence="4" id="KW-1185">Reference proteome</keyword>
<organism evidence="3 4">
    <name type="scientific">Giardia muris</name>
    <dbReference type="NCBI Taxonomy" id="5742"/>
    <lineage>
        <taxon>Eukaryota</taxon>
        <taxon>Metamonada</taxon>
        <taxon>Diplomonadida</taxon>
        <taxon>Hexamitidae</taxon>
        <taxon>Giardiinae</taxon>
        <taxon>Giardia</taxon>
    </lineage>
</organism>
<feature type="transmembrane region" description="Helical" evidence="2">
    <location>
        <begin position="195"/>
        <end position="218"/>
    </location>
</feature>
<evidence type="ECO:0000313" key="3">
    <source>
        <dbReference type="EMBL" id="TNJ28043.1"/>
    </source>
</evidence>
<feature type="transmembrane region" description="Helical" evidence="2">
    <location>
        <begin position="269"/>
        <end position="290"/>
    </location>
</feature>
<proteinExistence type="predicted"/>
<keyword evidence="2" id="KW-0472">Membrane</keyword>
<dbReference type="VEuPathDB" id="GiardiaDB:GMRT_10039"/>
<sequence>MPFKVHAWTKRDWLLRGGVFVGVWLLCSLLLALLEWLYPSYEVVNIPLGSCPRNVPTFDPYLCNNPLLADASGKPYSLDLESFLPLPIGQPSLSLHLGTDSYTGTLSYGTYGTRVIADASDSNSDSASNSGSTWTSCGVKNVSFVNATSIPLSLQCAQSYPRYRVEFLNLTLDPNTNGIPLEIQLIIQVHNGTKFIIIATYLMVTIIVSLVFLFRYVAHLSTGVKHTSSLRITQPILLLAFFQALIYSPDGFTLLFMQDGSTQHVIISMTKYISISLVVVAYSLHLHRLLEEVHYRTAKRRLVLIVVQCVAVTVSSFLLTVSQLIRRYLGLDTFTSVLNIIGIVGYLVVCSILLTYLGLLWANRATMERPYLLLMSFITPWFILLLVLDTVFVIFPDVLIICYNTTLLGFFLASLLVLEAFIPSRRLKQSSSTTPFKDDTEKGLDGMSTRSDAGLNDRMEGIPFFN</sequence>
<feature type="transmembrane region" description="Helical" evidence="2">
    <location>
        <begin position="230"/>
        <end position="249"/>
    </location>
</feature>
<feature type="region of interest" description="Disordered" evidence="1">
    <location>
        <begin position="430"/>
        <end position="466"/>
    </location>
</feature>
<reference evidence="3 4" key="1">
    <citation type="submission" date="2019-05" db="EMBL/GenBank/DDBJ databases">
        <title>The compact genome of Giardia muris reveals important steps in the evolution of intestinal protozoan parasites.</title>
        <authorList>
            <person name="Xu F."/>
            <person name="Jimenez-Gonzalez A."/>
            <person name="Einarsson E."/>
            <person name="Astvaldsson A."/>
            <person name="Peirasmaki D."/>
            <person name="Eckmann L."/>
            <person name="Andersson J.O."/>
            <person name="Svard S.G."/>
            <person name="Jerlstrom-Hultqvist J."/>
        </authorList>
    </citation>
    <scope>NUCLEOTIDE SEQUENCE [LARGE SCALE GENOMIC DNA]</scope>
    <source>
        <strain evidence="3 4">Roberts-Thomson</strain>
    </source>
</reference>
<dbReference type="AlphaFoldDB" id="A0A4Z1T287"/>
<feature type="transmembrane region" description="Helical" evidence="2">
    <location>
        <begin position="398"/>
        <end position="422"/>
    </location>
</feature>
<name>A0A4Z1T287_GIAMU</name>
<feature type="transmembrane region" description="Helical" evidence="2">
    <location>
        <begin position="302"/>
        <end position="325"/>
    </location>
</feature>
<dbReference type="Proteomes" id="UP000315496">
    <property type="component" value="Chromosome 2"/>
</dbReference>
<comment type="caution">
    <text evidence="3">The sequence shown here is derived from an EMBL/GenBank/DDBJ whole genome shotgun (WGS) entry which is preliminary data.</text>
</comment>
<feature type="transmembrane region" description="Helical" evidence="2">
    <location>
        <begin position="371"/>
        <end position="392"/>
    </location>
</feature>
<dbReference type="EMBL" id="VDLU01000002">
    <property type="protein sequence ID" value="TNJ28043.1"/>
    <property type="molecule type" value="Genomic_DNA"/>
</dbReference>
<keyword evidence="2" id="KW-0812">Transmembrane</keyword>